<dbReference type="EMBL" id="JAINUG010000005">
    <property type="protein sequence ID" value="KAJ8416878.1"/>
    <property type="molecule type" value="Genomic_DNA"/>
</dbReference>
<name>A0AAD7X1N0_9TELE</name>
<feature type="compositionally biased region" description="Polar residues" evidence="1">
    <location>
        <begin position="106"/>
        <end position="115"/>
    </location>
</feature>
<sequence length="156" mass="17207">MRDKNPRFSLGPTNGVSQCKIIALSGKDGEEASLAETSLWAGNKQRQGTHNDKHCHFGNEDAPQKGPDDIAKVQQHHVLKEQGGQRKLGHKVPQALGLHGGDDIRSPSTISTQNDPEALHQRWEETINGHSRRGRRRVVGCIWTPSYGSKVLHGGW</sequence>
<feature type="region of interest" description="Disordered" evidence="1">
    <location>
        <begin position="80"/>
        <end position="116"/>
    </location>
</feature>
<evidence type="ECO:0000313" key="3">
    <source>
        <dbReference type="Proteomes" id="UP001221898"/>
    </source>
</evidence>
<keyword evidence="3" id="KW-1185">Reference proteome</keyword>
<gene>
    <name evidence="2" type="ORF">AAFF_G00327560</name>
</gene>
<comment type="caution">
    <text evidence="2">The sequence shown here is derived from an EMBL/GenBank/DDBJ whole genome shotgun (WGS) entry which is preliminary data.</text>
</comment>
<evidence type="ECO:0000256" key="1">
    <source>
        <dbReference type="SAM" id="MobiDB-lite"/>
    </source>
</evidence>
<organism evidence="2 3">
    <name type="scientific">Aldrovandia affinis</name>
    <dbReference type="NCBI Taxonomy" id="143900"/>
    <lineage>
        <taxon>Eukaryota</taxon>
        <taxon>Metazoa</taxon>
        <taxon>Chordata</taxon>
        <taxon>Craniata</taxon>
        <taxon>Vertebrata</taxon>
        <taxon>Euteleostomi</taxon>
        <taxon>Actinopterygii</taxon>
        <taxon>Neopterygii</taxon>
        <taxon>Teleostei</taxon>
        <taxon>Notacanthiformes</taxon>
        <taxon>Halosauridae</taxon>
        <taxon>Aldrovandia</taxon>
    </lineage>
</organism>
<proteinExistence type="predicted"/>
<evidence type="ECO:0000313" key="2">
    <source>
        <dbReference type="EMBL" id="KAJ8416878.1"/>
    </source>
</evidence>
<dbReference type="Proteomes" id="UP001221898">
    <property type="component" value="Unassembled WGS sequence"/>
</dbReference>
<feature type="compositionally biased region" description="Basic and acidic residues" evidence="1">
    <location>
        <begin position="49"/>
        <end position="68"/>
    </location>
</feature>
<feature type="region of interest" description="Disordered" evidence="1">
    <location>
        <begin position="44"/>
        <end position="68"/>
    </location>
</feature>
<reference evidence="2" key="1">
    <citation type="journal article" date="2023" name="Science">
        <title>Genome structures resolve the early diversification of teleost fishes.</title>
        <authorList>
            <person name="Parey E."/>
            <person name="Louis A."/>
            <person name="Montfort J."/>
            <person name="Bouchez O."/>
            <person name="Roques C."/>
            <person name="Iampietro C."/>
            <person name="Lluch J."/>
            <person name="Castinel A."/>
            <person name="Donnadieu C."/>
            <person name="Desvignes T."/>
            <person name="Floi Bucao C."/>
            <person name="Jouanno E."/>
            <person name="Wen M."/>
            <person name="Mejri S."/>
            <person name="Dirks R."/>
            <person name="Jansen H."/>
            <person name="Henkel C."/>
            <person name="Chen W.J."/>
            <person name="Zahm M."/>
            <person name="Cabau C."/>
            <person name="Klopp C."/>
            <person name="Thompson A.W."/>
            <person name="Robinson-Rechavi M."/>
            <person name="Braasch I."/>
            <person name="Lecointre G."/>
            <person name="Bobe J."/>
            <person name="Postlethwait J.H."/>
            <person name="Berthelot C."/>
            <person name="Roest Crollius H."/>
            <person name="Guiguen Y."/>
        </authorList>
    </citation>
    <scope>NUCLEOTIDE SEQUENCE</scope>
    <source>
        <strain evidence="2">NC1722</strain>
    </source>
</reference>
<protein>
    <submittedName>
        <fullName evidence="2">Uncharacterized protein</fullName>
    </submittedName>
</protein>
<dbReference type="AlphaFoldDB" id="A0AAD7X1N0"/>
<accession>A0AAD7X1N0</accession>